<organism evidence="1">
    <name type="scientific">Quercus suber</name>
    <name type="common">Cork oak</name>
    <dbReference type="NCBI Taxonomy" id="58331"/>
    <lineage>
        <taxon>Eukaryota</taxon>
        <taxon>Viridiplantae</taxon>
        <taxon>Streptophyta</taxon>
        <taxon>Embryophyta</taxon>
        <taxon>Tracheophyta</taxon>
        <taxon>Spermatophyta</taxon>
        <taxon>Magnoliopsida</taxon>
        <taxon>eudicotyledons</taxon>
        <taxon>Gunneridae</taxon>
        <taxon>Pentapetalae</taxon>
        <taxon>rosids</taxon>
        <taxon>fabids</taxon>
        <taxon>Fagales</taxon>
        <taxon>Fagaceae</taxon>
        <taxon>Quercus</taxon>
    </lineage>
</organism>
<protein>
    <submittedName>
        <fullName evidence="1">Uncharacterized protein</fullName>
    </submittedName>
</protein>
<comment type="caution">
    <text evidence="1">The sequence shown here is derived from an EMBL/GenBank/DDBJ whole genome shotgun (WGS) entry which is preliminary data.</text>
</comment>
<reference evidence="1" key="3">
    <citation type="submission" date="2023-07" db="EMBL/GenBank/DDBJ databases">
        <title>An improved reference 1 genome and first organelle genomes of Quercus suber.</title>
        <authorList>
            <consortium name="Genosuber Consortium"/>
            <person name="Usie A."/>
            <person name="Serra O."/>
            <person name="Barros P."/>
        </authorList>
    </citation>
    <scope>NUCLEOTIDE SEQUENCE</scope>
    <source>
        <strain evidence="1">HL8</strain>
        <tissue evidence="1">Leaves</tissue>
    </source>
</reference>
<reference evidence="1" key="1">
    <citation type="submission" date="2017-12" db="EMBL/GenBank/DDBJ databases">
        <authorList>
            <person name="Barbosa P."/>
            <person name="Usie A."/>
            <person name="Ramos A.M."/>
        </authorList>
    </citation>
    <scope>NUCLEOTIDE SEQUENCE</scope>
    <source>
        <strain evidence="1">HL8</strain>
        <tissue evidence="1">Leaves</tissue>
    </source>
</reference>
<dbReference type="EMBL" id="PKMF04000014">
    <property type="protein sequence ID" value="KAK7859183.1"/>
    <property type="molecule type" value="Genomic_DNA"/>
</dbReference>
<reference evidence="1" key="2">
    <citation type="journal article" date="2018" name="Sci. Data">
        <title>The draft genome sequence of cork oak.</title>
        <authorList>
            <person name="Ramos A.M."/>
            <person name="Usie A."/>
            <person name="Barbosa P."/>
            <person name="Barros P.M."/>
            <person name="Capote T."/>
            <person name="Chaves I."/>
            <person name="Simoes F."/>
            <person name="Abreu I."/>
            <person name="Carrasquinho I."/>
            <person name="Faro C."/>
            <person name="Guimaraes J.B."/>
            <person name="Mendonca D."/>
            <person name="Nobrega F."/>
            <person name="Rodrigues L."/>
            <person name="Saibo N.J.M."/>
            <person name="Varela M.C."/>
            <person name="Egas C."/>
            <person name="Matos J."/>
            <person name="Miguel C.M."/>
            <person name="Oliveira M.M."/>
            <person name="Ricardo C.P."/>
            <person name="Goncalves S."/>
        </authorList>
    </citation>
    <scope>NUCLEOTIDE SEQUENCE [LARGE SCALE GENOMIC DNA]</scope>
    <source>
        <strain evidence="1">HL8</strain>
    </source>
</reference>
<name>A0AAW0M8Q3_QUESU</name>
<proteinExistence type="predicted"/>
<evidence type="ECO:0000313" key="1">
    <source>
        <dbReference type="EMBL" id="KAK7859183.1"/>
    </source>
</evidence>
<dbReference type="AlphaFoldDB" id="A0AAW0M8Q3"/>
<accession>A0AAW0M8Q3</accession>
<gene>
    <name evidence="1" type="ORF">CFP56_007708</name>
</gene>
<sequence length="79" mass="8930">MPFFSGSSFEEITLQAPCILQRNMVLLCESSEDLVHISSLPLVARESWCALSLFRVCKVIPVKKWHMGMVCAINLEEDT</sequence>